<reference evidence="3" key="2">
    <citation type="submission" date="2015-06" db="UniProtKB">
        <authorList>
            <consortium name="EnsemblPlants"/>
        </authorList>
    </citation>
    <scope>IDENTIFICATION</scope>
    <source>
        <strain evidence="3">DM1-3 516 R44</strain>
    </source>
</reference>
<evidence type="ECO:0000259" key="2">
    <source>
        <dbReference type="Pfam" id="PF20167"/>
    </source>
</evidence>
<dbReference type="EnsemblPlants" id="PGSC0003DMT400090175">
    <property type="protein sequence ID" value="PGSC0003DMT400090175"/>
    <property type="gene ID" value="PGSC0003DMG400039746"/>
</dbReference>
<dbReference type="eggNOG" id="ENOG502R82Y">
    <property type="taxonomic scope" value="Eukaryota"/>
</dbReference>
<feature type="domain" description="Putative plant transposon protein" evidence="2">
    <location>
        <begin position="10"/>
        <end position="104"/>
    </location>
</feature>
<dbReference type="InParanoid" id="M1DJU1"/>
<dbReference type="HOGENOM" id="CLU_087450_0_0_1"/>
<protein>
    <recommendedName>
        <fullName evidence="2">Putative plant transposon protein domain-containing protein</fullName>
    </recommendedName>
</protein>
<dbReference type="InterPro" id="IPR046796">
    <property type="entry name" value="Transposase_32_dom"/>
</dbReference>
<reference evidence="4" key="1">
    <citation type="journal article" date="2011" name="Nature">
        <title>Genome sequence and analysis of the tuber crop potato.</title>
        <authorList>
            <consortium name="The Potato Genome Sequencing Consortium"/>
        </authorList>
    </citation>
    <scope>NUCLEOTIDE SEQUENCE [LARGE SCALE GENOMIC DNA]</scope>
    <source>
        <strain evidence="4">cv. DM1-3 516 R44</strain>
    </source>
</reference>
<dbReference type="Gramene" id="PGSC0003DMT400090175">
    <property type="protein sequence ID" value="PGSC0003DMT400090175"/>
    <property type="gene ID" value="PGSC0003DMG400039746"/>
</dbReference>
<proteinExistence type="predicted"/>
<evidence type="ECO:0000256" key="1">
    <source>
        <dbReference type="SAM" id="MobiDB-lite"/>
    </source>
</evidence>
<dbReference type="Pfam" id="PF20167">
    <property type="entry name" value="Transposase_32"/>
    <property type="match status" value="1"/>
</dbReference>
<dbReference type="AlphaFoldDB" id="M1DJU1"/>
<name>M1DJU1_SOLTU</name>
<evidence type="ECO:0000313" key="4">
    <source>
        <dbReference type="Proteomes" id="UP000011115"/>
    </source>
</evidence>
<feature type="region of interest" description="Disordered" evidence="1">
    <location>
        <begin position="123"/>
        <end position="167"/>
    </location>
</feature>
<accession>M1DJU1</accession>
<evidence type="ECO:0000313" key="3">
    <source>
        <dbReference type="EnsemblPlants" id="PGSC0003DMT400090175"/>
    </source>
</evidence>
<dbReference type="Proteomes" id="UP000011115">
    <property type="component" value="Unassembled WGS sequence"/>
</dbReference>
<sequence>MDTLIEPARWDQVYWPTAEGITSAGWSPDAKRWLHLVTRRIPPSGNRTDVTFPRALVVACAVQGIELNVGMQIISEWKMFYQGNMKAFFLSGLIIALYKQAWVPLLYTDEVLSMDPHHHPLMVRQGSTSWSKMRRTDRASSSQAAAESDDEGGDDIRPTRSQPPLSCARVEEELAAVRRTLGRSFADTTTVLPSTALEVEMLRRELRHERRNGLERDRLMVRSGRQ</sequence>
<keyword evidence="4" id="KW-1185">Reference proteome</keyword>
<dbReference type="PaxDb" id="4113-PGSC0003DMT400090175"/>
<organism evidence="3 4">
    <name type="scientific">Solanum tuberosum</name>
    <name type="common">Potato</name>
    <dbReference type="NCBI Taxonomy" id="4113"/>
    <lineage>
        <taxon>Eukaryota</taxon>
        <taxon>Viridiplantae</taxon>
        <taxon>Streptophyta</taxon>
        <taxon>Embryophyta</taxon>
        <taxon>Tracheophyta</taxon>
        <taxon>Spermatophyta</taxon>
        <taxon>Magnoliopsida</taxon>
        <taxon>eudicotyledons</taxon>
        <taxon>Gunneridae</taxon>
        <taxon>Pentapetalae</taxon>
        <taxon>asterids</taxon>
        <taxon>lamiids</taxon>
        <taxon>Solanales</taxon>
        <taxon>Solanaceae</taxon>
        <taxon>Solanoideae</taxon>
        <taxon>Solaneae</taxon>
        <taxon>Solanum</taxon>
    </lineage>
</organism>